<dbReference type="HOGENOM" id="CLU_068550_3_0_1"/>
<dbReference type="CDD" id="cd11461">
    <property type="entry name" value="bHLH-O_HES5"/>
    <property type="match status" value="1"/>
</dbReference>
<evidence type="ECO:0000256" key="1">
    <source>
        <dbReference type="ARBA" id="ARBA00004123"/>
    </source>
</evidence>
<dbReference type="Ensembl" id="ENSLACT00000017082.1">
    <property type="protein sequence ID" value="ENSLACP00000016962.1"/>
    <property type="gene ID" value="ENSLACG00000014938.1"/>
</dbReference>
<reference evidence="8" key="3">
    <citation type="submission" date="2025-09" db="UniProtKB">
        <authorList>
            <consortium name="Ensembl"/>
        </authorList>
    </citation>
    <scope>IDENTIFICATION</scope>
</reference>
<feature type="compositionally biased region" description="Polar residues" evidence="6">
    <location>
        <begin position="125"/>
        <end position="137"/>
    </location>
</feature>
<dbReference type="SMART" id="SM00353">
    <property type="entry name" value="HLH"/>
    <property type="match status" value="1"/>
</dbReference>
<dbReference type="PANTHER" id="PTHR10985">
    <property type="entry name" value="BASIC HELIX-LOOP-HELIX TRANSCRIPTION FACTOR, HES-RELATED"/>
    <property type="match status" value="1"/>
</dbReference>
<dbReference type="InterPro" id="IPR050370">
    <property type="entry name" value="HES_HEY"/>
</dbReference>
<dbReference type="Proteomes" id="UP000008672">
    <property type="component" value="Unassembled WGS sequence"/>
</dbReference>
<evidence type="ECO:0000313" key="8">
    <source>
        <dbReference type="Ensembl" id="ENSLACP00000016962.1"/>
    </source>
</evidence>
<dbReference type="AlphaFoldDB" id="H3B4Z1"/>
<dbReference type="eggNOG" id="ENOG502S6S1">
    <property type="taxonomic scope" value="Eukaryota"/>
</dbReference>
<dbReference type="GO" id="GO:0005634">
    <property type="term" value="C:nucleus"/>
    <property type="evidence" value="ECO:0007669"/>
    <property type="project" value="UniProtKB-SubCell"/>
</dbReference>
<keyword evidence="2" id="KW-0678">Repressor</keyword>
<dbReference type="InParanoid" id="H3B4Z1"/>
<keyword evidence="4" id="KW-0804">Transcription</keyword>
<feature type="region of interest" description="Disordered" evidence="6">
    <location>
        <begin position="122"/>
        <end position="144"/>
    </location>
</feature>
<dbReference type="OMA" id="CADECHR"/>
<dbReference type="InterPro" id="IPR036638">
    <property type="entry name" value="HLH_DNA-bd_sf"/>
</dbReference>
<accession>H3B4Z1</accession>
<keyword evidence="3" id="KW-0805">Transcription regulation</keyword>
<dbReference type="SUPFAM" id="SSF47459">
    <property type="entry name" value="HLH, helix-loop-helix DNA-binding domain"/>
    <property type="match status" value="1"/>
</dbReference>
<dbReference type="Gene3D" id="4.10.280.10">
    <property type="entry name" value="Helix-loop-helix DNA-binding domain"/>
    <property type="match status" value="1"/>
</dbReference>
<dbReference type="EMBL" id="AFYH01024001">
    <property type="status" value="NOT_ANNOTATED_CDS"/>
    <property type="molecule type" value="Genomic_DNA"/>
</dbReference>
<dbReference type="InterPro" id="IPR011598">
    <property type="entry name" value="bHLH_dom"/>
</dbReference>
<dbReference type="GO" id="GO:0046983">
    <property type="term" value="F:protein dimerization activity"/>
    <property type="evidence" value="ECO:0007669"/>
    <property type="project" value="InterPro"/>
</dbReference>
<protein>
    <recommendedName>
        <fullName evidence="7">BHLH domain-containing protein</fullName>
    </recommendedName>
</protein>
<keyword evidence="9" id="KW-1185">Reference proteome</keyword>
<dbReference type="PROSITE" id="PS50888">
    <property type="entry name" value="BHLH"/>
    <property type="match status" value="1"/>
</dbReference>
<comment type="subcellular location">
    <subcellularLocation>
        <location evidence="1">Nucleus</location>
    </subcellularLocation>
</comment>
<evidence type="ECO:0000256" key="3">
    <source>
        <dbReference type="ARBA" id="ARBA00023015"/>
    </source>
</evidence>
<evidence type="ECO:0000256" key="6">
    <source>
        <dbReference type="SAM" id="MobiDB-lite"/>
    </source>
</evidence>
<gene>
    <name evidence="8" type="primary">LOC102346872</name>
</gene>
<feature type="domain" description="BHLH" evidence="7">
    <location>
        <begin position="20"/>
        <end position="76"/>
    </location>
</feature>
<proteinExistence type="predicted"/>
<evidence type="ECO:0000259" key="7">
    <source>
        <dbReference type="PROSITE" id="PS50888"/>
    </source>
</evidence>
<dbReference type="Pfam" id="PF00010">
    <property type="entry name" value="HLH"/>
    <property type="match status" value="1"/>
</dbReference>
<sequence length="144" mass="16784">MAATNTVLKNTENELTGKERSKLLKPVVEKRRRDHMNYSISQLKTLLEKEFNKYYPNSKLEKADILEMTVNYLLIAKQSHLEQNYKEGHAKCLGEALHFLSGNRSTIELQKKLQNHFQPPLDIPTFQTPKHPSQSKPASLWRPW</sequence>
<dbReference type="GeneTree" id="ENSGT00940000163190"/>
<keyword evidence="5" id="KW-0539">Nucleus</keyword>
<reference evidence="8" key="2">
    <citation type="submission" date="2025-08" db="UniProtKB">
        <authorList>
            <consortium name="Ensembl"/>
        </authorList>
    </citation>
    <scope>IDENTIFICATION</scope>
</reference>
<reference evidence="9" key="1">
    <citation type="submission" date="2011-08" db="EMBL/GenBank/DDBJ databases">
        <title>The draft genome of Latimeria chalumnae.</title>
        <authorList>
            <person name="Di Palma F."/>
            <person name="Alfoldi J."/>
            <person name="Johnson J."/>
            <person name="Berlin A."/>
            <person name="Gnerre S."/>
            <person name="Jaffe D."/>
            <person name="MacCallum I."/>
            <person name="Young S."/>
            <person name="Walker B.J."/>
            <person name="Lander E."/>
            <person name="Lindblad-Toh K."/>
        </authorList>
    </citation>
    <scope>NUCLEOTIDE SEQUENCE [LARGE SCALE GENOMIC DNA]</scope>
    <source>
        <strain evidence="9">Wild caught</strain>
    </source>
</reference>
<organism evidence="8 9">
    <name type="scientific">Latimeria chalumnae</name>
    <name type="common">Coelacanth</name>
    <dbReference type="NCBI Taxonomy" id="7897"/>
    <lineage>
        <taxon>Eukaryota</taxon>
        <taxon>Metazoa</taxon>
        <taxon>Chordata</taxon>
        <taxon>Craniata</taxon>
        <taxon>Vertebrata</taxon>
        <taxon>Euteleostomi</taxon>
        <taxon>Coelacanthiformes</taxon>
        <taxon>Coelacanthidae</taxon>
        <taxon>Latimeria</taxon>
    </lineage>
</organism>
<evidence type="ECO:0000313" key="9">
    <source>
        <dbReference type="Proteomes" id="UP000008672"/>
    </source>
</evidence>
<evidence type="ECO:0000256" key="5">
    <source>
        <dbReference type="ARBA" id="ARBA00023242"/>
    </source>
</evidence>
<evidence type="ECO:0000256" key="2">
    <source>
        <dbReference type="ARBA" id="ARBA00022491"/>
    </source>
</evidence>
<name>H3B4Z1_LATCH</name>
<evidence type="ECO:0000256" key="4">
    <source>
        <dbReference type="ARBA" id="ARBA00023163"/>
    </source>
</evidence>